<protein>
    <submittedName>
        <fullName evidence="4">Glu/Leu/Phe/Val dehydrogenase</fullName>
    </submittedName>
</protein>
<dbReference type="GO" id="GO:0006538">
    <property type="term" value="P:L-glutamate catabolic process"/>
    <property type="evidence" value="ECO:0007669"/>
    <property type="project" value="TreeGrafter"/>
</dbReference>
<dbReference type="AlphaFoldDB" id="A0A2Z6AUI4"/>
<evidence type="ECO:0000256" key="1">
    <source>
        <dbReference type="ARBA" id="ARBA00006382"/>
    </source>
</evidence>
<dbReference type="GO" id="GO:0004352">
    <property type="term" value="F:glutamate dehydrogenase (NAD+) activity"/>
    <property type="evidence" value="ECO:0007669"/>
    <property type="project" value="TreeGrafter"/>
</dbReference>
<evidence type="ECO:0000256" key="2">
    <source>
        <dbReference type="ARBA" id="ARBA00023002"/>
    </source>
</evidence>
<dbReference type="PANTHER" id="PTHR11606:SF39">
    <property type="entry name" value="GLUTAMATE_PHENYLALANINE_LEUCINE_VALINE_L-TRYPTOPHAN DEHYDROGENASE C-TERMINAL DOMAIN-CONTAINING PROTEIN"/>
    <property type="match status" value="1"/>
</dbReference>
<comment type="similarity">
    <text evidence="1">Belongs to the Glu/Leu/Phe/Val dehydrogenases family.</text>
</comment>
<keyword evidence="2" id="KW-0560">Oxidoreductase</keyword>
<reference evidence="4 5" key="1">
    <citation type="journal article" date="2018" name="Sci. Adv.">
        <title>Multi-heme cytochromes provide a pathway for survival in energy-limited environments.</title>
        <authorList>
            <person name="Deng X."/>
            <person name="Dohmae N."/>
            <person name="Nealson K.H."/>
            <person name="Hashimoto K."/>
            <person name="Okamoto A."/>
        </authorList>
    </citation>
    <scope>NUCLEOTIDE SEQUENCE [LARGE SCALE GENOMIC DNA]</scope>
    <source>
        <strain evidence="4 5">IS5</strain>
    </source>
</reference>
<dbReference type="SMART" id="SM00839">
    <property type="entry name" value="ELFV_dehydrog"/>
    <property type="match status" value="1"/>
</dbReference>
<dbReference type="SUPFAM" id="SSF51735">
    <property type="entry name" value="NAD(P)-binding Rossmann-fold domains"/>
    <property type="match status" value="1"/>
</dbReference>
<sequence length="1000" mass="111354">MSDPSNRSNEAIPDADQILGEVRDSLSSAANQMVPWFYREMPEYYFRTHDRVEQVAHLHALVSGQATAEGHVLSLKSPCGTKVTYISPGGGMDALNGVIAQLSHESILNARMYASHDRQLRLDSFILDPQGRVDRESVNFHHAVEQTRASGLLSVEDVEEFGEFLATATGDCVDKFEIERAVRHFEIYRRIKNSDRVHVSLEKDIYPGLCRIIVSMMNPPSHGALLTMNRILGRSGAEVERAYLDVYDTPGQALGIMSFYVTQEGFTALGDATRWAALAGELQAVKWFASGHTLETFADEEGMSVHQVMFLMAAAEFAHQFLLKKDPYAYTSANIVHAVLTNRKAAWAVLKYFEARFDPDDSDREGTSRQLLEQCRQLRQSMGDDIVADTFAAMETFVSHTLRTNYYIANRFGLSFRMDPMVLDHLPRKQGLRQDSNSRPYGFFFFQGAHFQGFHVRYREMARGGVRVVPTRTQEQFELESNRLFDEVTALAHSQQHKNKDIPEGGSKAVILLGPLGDIDLAVKSMTNSLLDIIVSDGDSPTLPRVVDYIGHEEIIYLGPDENITTDHIRWIVARAAKRGYRWPSAYMSSKPETGINHKVYGVTSLGVMVFAEEILKLLGIDPFKESFSVKFTGGTRGDVASNAMRILIRDYGENARILAATDGHGALYDPDGLDHGELLRLSDAVLGVSEFDKSKLKGQGAFVVSTADPDGAHLRDTLHNTVQADLFIPSGGRPDTINEKNWQEFLLEDGTPSAKAIVEGANIFISDPARDRLQEKGVLILHGASANKTGVICSSYEILAGLAMSEQEFLAEKDEYVSQVLGILRERARAEARLIIREYKSCGGCRPMTEISMDLSKEINTLADLIDVGLKERYPTAQALREDSELYALLLAYCPRLLAERYADRLIERVPLSHLRALLAAFSASRSVYAEGIGWLRGLTAVHDVNEVVHAYLRQEKRLAGYIEGLVKSDAPGREEISRILLATGRKYLTGRDLGMEPD</sequence>
<dbReference type="Gene3D" id="3.40.50.720">
    <property type="entry name" value="NAD(P)-binding Rossmann-like Domain"/>
    <property type="match status" value="1"/>
</dbReference>
<evidence type="ECO:0000313" key="5">
    <source>
        <dbReference type="Proteomes" id="UP000269883"/>
    </source>
</evidence>
<dbReference type="PANTHER" id="PTHR11606">
    <property type="entry name" value="GLUTAMATE DEHYDROGENASE"/>
    <property type="match status" value="1"/>
</dbReference>
<dbReference type="InterPro" id="IPR046346">
    <property type="entry name" value="Aminoacid_DH-like_N_sf"/>
</dbReference>
<dbReference type="RefSeq" id="WP_126375695.1">
    <property type="nucleotide sequence ID" value="NZ_AP017378.1"/>
</dbReference>
<dbReference type="KEGG" id="dfl:DFE_0171"/>
<evidence type="ECO:0000313" key="4">
    <source>
        <dbReference type="EMBL" id="BBD06897.1"/>
    </source>
</evidence>
<feature type="domain" description="Glutamate/phenylalanine/leucine/valine/L-tryptophan dehydrogenase C-terminal" evidence="3">
    <location>
        <begin position="595"/>
        <end position="844"/>
    </location>
</feature>
<dbReference type="SUPFAM" id="SSF53223">
    <property type="entry name" value="Aminoacid dehydrogenase-like, N-terminal domain"/>
    <property type="match status" value="1"/>
</dbReference>
<organism evidence="4 5">
    <name type="scientific">Desulfovibrio ferrophilus</name>
    <dbReference type="NCBI Taxonomy" id="241368"/>
    <lineage>
        <taxon>Bacteria</taxon>
        <taxon>Pseudomonadati</taxon>
        <taxon>Thermodesulfobacteriota</taxon>
        <taxon>Desulfovibrionia</taxon>
        <taxon>Desulfovibrionales</taxon>
        <taxon>Desulfovibrionaceae</taxon>
        <taxon>Desulfovibrio</taxon>
    </lineage>
</organism>
<dbReference type="Pfam" id="PF00208">
    <property type="entry name" value="ELFV_dehydrog"/>
    <property type="match status" value="1"/>
</dbReference>
<dbReference type="Proteomes" id="UP000269883">
    <property type="component" value="Chromosome"/>
</dbReference>
<proteinExistence type="inferred from homology"/>
<evidence type="ECO:0000259" key="3">
    <source>
        <dbReference type="SMART" id="SM00839"/>
    </source>
</evidence>
<gene>
    <name evidence="4" type="ORF">DFE_0171</name>
</gene>
<dbReference type="InterPro" id="IPR006096">
    <property type="entry name" value="Glu/Leu/Phe/Val/Trp_DH_C"/>
</dbReference>
<dbReference type="OrthoDB" id="19378at2"/>
<dbReference type="EMBL" id="AP017378">
    <property type="protein sequence ID" value="BBD06897.1"/>
    <property type="molecule type" value="Genomic_DNA"/>
</dbReference>
<keyword evidence="5" id="KW-1185">Reference proteome</keyword>
<accession>A0A2Z6AUI4</accession>
<name>A0A2Z6AUI4_9BACT</name>
<dbReference type="InterPro" id="IPR036291">
    <property type="entry name" value="NAD(P)-bd_dom_sf"/>
</dbReference>